<gene>
    <name evidence="1" type="ORF">OE059_10655</name>
</gene>
<organism evidence="1 2">
    <name type="scientific">Exiguobacterium profundum</name>
    <dbReference type="NCBI Taxonomy" id="307643"/>
    <lineage>
        <taxon>Bacteria</taxon>
        <taxon>Bacillati</taxon>
        <taxon>Bacillota</taxon>
        <taxon>Bacilli</taxon>
        <taxon>Bacillales</taxon>
        <taxon>Bacillales Family XII. Incertae Sedis</taxon>
        <taxon>Exiguobacterium</taxon>
    </lineage>
</organism>
<name>A0ABY8AXE9_9BACL</name>
<dbReference type="EMBL" id="CP109617">
    <property type="protein sequence ID" value="WED54510.1"/>
    <property type="molecule type" value="Genomic_DNA"/>
</dbReference>
<keyword evidence="2" id="KW-1185">Reference proteome</keyword>
<accession>A0ABY8AXE9</accession>
<dbReference type="RefSeq" id="WP_214872851.1">
    <property type="nucleotide sequence ID" value="NZ_CP109617.1"/>
</dbReference>
<protein>
    <submittedName>
        <fullName evidence="1">Uncharacterized protein</fullName>
    </submittedName>
</protein>
<reference evidence="1 2" key="1">
    <citation type="submission" date="2022-10" db="EMBL/GenBank/DDBJ databases">
        <title>Complete genome sequence of Exiguobacterium profundum TSS-3 isolated from an extremely saline-alkaline spring located in Ixtapa, Chiapas-Mexico.</title>
        <authorList>
            <person name="Rincon-Rosales R."/>
            <person name="Rogel M.A."/>
            <person name="Rincon-Molina C.I."/>
            <person name="Guerrero G."/>
            <person name="Manzano-Gomez L.A."/>
            <person name="Lopez-Lopez A."/>
            <person name="Rincon Molina F.A."/>
            <person name="Martinez-Romero E."/>
        </authorList>
    </citation>
    <scope>NUCLEOTIDE SEQUENCE [LARGE SCALE GENOMIC DNA]</scope>
    <source>
        <strain evidence="1 2">TSS-3</strain>
    </source>
</reference>
<evidence type="ECO:0000313" key="1">
    <source>
        <dbReference type="EMBL" id="WED54510.1"/>
    </source>
</evidence>
<sequence length="154" mass="17824">MLNDKITINSSEIAIKSFCNFIDGFARQGTYKMNVIQIMLNRGFEDWFHPLSADVIAKEYYDLVRKQSEEHSLNGIAKIFQESFSQKEIERHLNSLPFKALTTESLRTGKTPFKNANGKLIVREEYCIPTKQAHAAIQLAVENKLEDYFEMKQK</sequence>
<evidence type="ECO:0000313" key="2">
    <source>
        <dbReference type="Proteomes" id="UP001219957"/>
    </source>
</evidence>
<proteinExistence type="predicted"/>
<dbReference type="Proteomes" id="UP001219957">
    <property type="component" value="Chromosome"/>
</dbReference>